<gene>
    <name evidence="1" type="ORF">TNCV_2067771</name>
</gene>
<dbReference type="EMBL" id="BMAU01021379">
    <property type="protein sequence ID" value="GFY27156.1"/>
    <property type="molecule type" value="Genomic_DNA"/>
</dbReference>
<accession>A0A8X6W3F4</accession>
<reference evidence="1" key="1">
    <citation type="submission" date="2020-08" db="EMBL/GenBank/DDBJ databases">
        <title>Multicomponent nature underlies the extraordinary mechanical properties of spider dragline silk.</title>
        <authorList>
            <person name="Kono N."/>
            <person name="Nakamura H."/>
            <person name="Mori M."/>
            <person name="Yoshida Y."/>
            <person name="Ohtoshi R."/>
            <person name="Malay A.D."/>
            <person name="Moran D.A.P."/>
            <person name="Tomita M."/>
            <person name="Numata K."/>
            <person name="Arakawa K."/>
        </authorList>
    </citation>
    <scope>NUCLEOTIDE SEQUENCE</scope>
</reference>
<proteinExistence type="predicted"/>
<dbReference type="Proteomes" id="UP000887159">
    <property type="component" value="Unassembled WGS sequence"/>
</dbReference>
<comment type="caution">
    <text evidence="1">The sequence shown here is derived from an EMBL/GenBank/DDBJ whole genome shotgun (WGS) entry which is preliminary data.</text>
</comment>
<protein>
    <submittedName>
        <fullName evidence="1">Uncharacterized protein</fullName>
    </submittedName>
</protein>
<dbReference type="AlphaFoldDB" id="A0A8X6W3F4"/>
<evidence type="ECO:0000313" key="1">
    <source>
        <dbReference type="EMBL" id="GFY27156.1"/>
    </source>
</evidence>
<name>A0A8X6W3F4_TRICX</name>
<sequence>MGKLPTVRHGDTLNSRRAACPFEMPIQSIEYKVVKFAIAVSNVREMPGIFEDVQDSFRCRCRVNIVDGDR</sequence>
<keyword evidence="2" id="KW-1185">Reference proteome</keyword>
<organism evidence="1 2">
    <name type="scientific">Trichonephila clavipes</name>
    <name type="common">Golden silk orbweaver</name>
    <name type="synonym">Nephila clavipes</name>
    <dbReference type="NCBI Taxonomy" id="2585209"/>
    <lineage>
        <taxon>Eukaryota</taxon>
        <taxon>Metazoa</taxon>
        <taxon>Ecdysozoa</taxon>
        <taxon>Arthropoda</taxon>
        <taxon>Chelicerata</taxon>
        <taxon>Arachnida</taxon>
        <taxon>Araneae</taxon>
        <taxon>Araneomorphae</taxon>
        <taxon>Entelegynae</taxon>
        <taxon>Araneoidea</taxon>
        <taxon>Nephilidae</taxon>
        <taxon>Trichonephila</taxon>
    </lineage>
</organism>
<evidence type="ECO:0000313" key="2">
    <source>
        <dbReference type="Proteomes" id="UP000887159"/>
    </source>
</evidence>